<reference evidence="1 2" key="1">
    <citation type="submission" date="2019-05" db="EMBL/GenBank/DDBJ databases">
        <title>Another draft genome of Portunus trituberculatus and its Hox gene families provides insights of decapod evolution.</title>
        <authorList>
            <person name="Jeong J.-H."/>
            <person name="Song I."/>
            <person name="Kim S."/>
            <person name="Choi T."/>
            <person name="Kim D."/>
            <person name="Ryu S."/>
            <person name="Kim W."/>
        </authorList>
    </citation>
    <scope>NUCLEOTIDE SEQUENCE [LARGE SCALE GENOMIC DNA]</scope>
    <source>
        <tissue evidence="1">Muscle</tissue>
    </source>
</reference>
<accession>A0A5B7EQP7</accession>
<dbReference type="EMBL" id="VSRR010003633">
    <property type="protein sequence ID" value="MPC36911.1"/>
    <property type="molecule type" value="Genomic_DNA"/>
</dbReference>
<name>A0A5B7EQP7_PORTR</name>
<evidence type="ECO:0000313" key="2">
    <source>
        <dbReference type="Proteomes" id="UP000324222"/>
    </source>
</evidence>
<protein>
    <submittedName>
        <fullName evidence="1">Uncharacterized protein</fullName>
    </submittedName>
</protein>
<keyword evidence="2" id="KW-1185">Reference proteome</keyword>
<gene>
    <name evidence="1" type="ORF">E2C01_030380</name>
</gene>
<sequence length="61" mass="6450">MPILTLRSSSSFDRYENVANHPGLVREAACGARRGPRQQWGLAALGQPGRQAGGSTLTGDI</sequence>
<dbReference type="Proteomes" id="UP000324222">
    <property type="component" value="Unassembled WGS sequence"/>
</dbReference>
<proteinExistence type="predicted"/>
<organism evidence="1 2">
    <name type="scientific">Portunus trituberculatus</name>
    <name type="common">Swimming crab</name>
    <name type="synonym">Neptunus trituberculatus</name>
    <dbReference type="NCBI Taxonomy" id="210409"/>
    <lineage>
        <taxon>Eukaryota</taxon>
        <taxon>Metazoa</taxon>
        <taxon>Ecdysozoa</taxon>
        <taxon>Arthropoda</taxon>
        <taxon>Crustacea</taxon>
        <taxon>Multicrustacea</taxon>
        <taxon>Malacostraca</taxon>
        <taxon>Eumalacostraca</taxon>
        <taxon>Eucarida</taxon>
        <taxon>Decapoda</taxon>
        <taxon>Pleocyemata</taxon>
        <taxon>Brachyura</taxon>
        <taxon>Eubrachyura</taxon>
        <taxon>Portunoidea</taxon>
        <taxon>Portunidae</taxon>
        <taxon>Portuninae</taxon>
        <taxon>Portunus</taxon>
    </lineage>
</organism>
<dbReference type="AlphaFoldDB" id="A0A5B7EQP7"/>
<evidence type="ECO:0000313" key="1">
    <source>
        <dbReference type="EMBL" id="MPC36911.1"/>
    </source>
</evidence>
<comment type="caution">
    <text evidence="1">The sequence shown here is derived from an EMBL/GenBank/DDBJ whole genome shotgun (WGS) entry which is preliminary data.</text>
</comment>